<reference evidence="1 2" key="1">
    <citation type="journal article" date="2014" name="BMC Genomics">
        <title>Comparative genomics of the major fungal agents of human and animal Sporotrichosis: Sporothrix schenckii and Sporothrix brasiliensis.</title>
        <authorList>
            <person name="Teixeira M.M."/>
            <person name="de Almeida L.G."/>
            <person name="Kubitschek-Barreira P."/>
            <person name="Alves F.L."/>
            <person name="Kioshima E.S."/>
            <person name="Abadio A.K."/>
            <person name="Fernandes L."/>
            <person name="Derengowski L.S."/>
            <person name="Ferreira K.S."/>
            <person name="Souza R.C."/>
            <person name="Ruiz J.C."/>
            <person name="de Andrade N.C."/>
            <person name="Paes H.C."/>
            <person name="Nicola A.M."/>
            <person name="Albuquerque P."/>
            <person name="Gerber A.L."/>
            <person name="Martins V.P."/>
            <person name="Peconick L.D."/>
            <person name="Neto A.V."/>
            <person name="Chaucanez C.B."/>
            <person name="Silva P.A."/>
            <person name="Cunha O.L."/>
            <person name="de Oliveira F.F."/>
            <person name="dos Santos T.C."/>
            <person name="Barros A.L."/>
            <person name="Soares M.A."/>
            <person name="de Oliveira L.M."/>
            <person name="Marini M.M."/>
            <person name="Villalobos-Duno H."/>
            <person name="Cunha M.M."/>
            <person name="de Hoog S."/>
            <person name="da Silveira J.F."/>
            <person name="Henrissat B."/>
            <person name="Nino-Vega G.A."/>
            <person name="Cisalpino P.S."/>
            <person name="Mora-Montes H.M."/>
            <person name="Almeida S.R."/>
            <person name="Stajich J.E."/>
            <person name="Lopes-Bezerra L.M."/>
            <person name="Vasconcelos A.T."/>
            <person name="Felipe M.S."/>
        </authorList>
    </citation>
    <scope>NUCLEOTIDE SEQUENCE [LARGE SCALE GENOMIC DNA]</scope>
    <source>
        <strain evidence="1 2">1099-18</strain>
    </source>
</reference>
<comment type="caution">
    <text evidence="1">The sequence shown here is derived from an EMBL/GenBank/DDBJ whole genome shotgun (WGS) entry which is preliminary data.</text>
</comment>
<sequence length="132" mass="15067">MTLQVYRDQILEPVVGQWIRDGQSFVLEEDNDSGHGTGKVNIVRTWKRKNGLNSYFNCAQSPDLAPIKRAWAWPKRKVVSQSVWDDESLQTLAEEGWAELKQSTINGWIDKFPEILKQVAEDDELAGKMSGF</sequence>
<accession>A0A0F2M3G8</accession>
<protein>
    <recommendedName>
        <fullName evidence="3">Tc1-like transposase DDE domain-containing protein</fullName>
    </recommendedName>
</protein>
<proteinExistence type="predicted"/>
<dbReference type="OrthoDB" id="4621856at2759"/>
<dbReference type="GO" id="GO:0003676">
    <property type="term" value="F:nucleic acid binding"/>
    <property type="evidence" value="ECO:0007669"/>
    <property type="project" value="InterPro"/>
</dbReference>
<name>A0A0F2M3G8_SPOSC</name>
<evidence type="ECO:0000313" key="1">
    <source>
        <dbReference type="EMBL" id="KJR83659.1"/>
    </source>
</evidence>
<dbReference type="GeneID" id="27662445"/>
<dbReference type="Proteomes" id="UP000033710">
    <property type="component" value="Unassembled WGS sequence"/>
</dbReference>
<evidence type="ECO:0000313" key="2">
    <source>
        <dbReference type="Proteomes" id="UP000033710"/>
    </source>
</evidence>
<dbReference type="InterPro" id="IPR036397">
    <property type="entry name" value="RNaseH_sf"/>
</dbReference>
<organism evidence="1 2">
    <name type="scientific">Sporothrix schenckii 1099-18</name>
    <dbReference type="NCBI Taxonomy" id="1397361"/>
    <lineage>
        <taxon>Eukaryota</taxon>
        <taxon>Fungi</taxon>
        <taxon>Dikarya</taxon>
        <taxon>Ascomycota</taxon>
        <taxon>Pezizomycotina</taxon>
        <taxon>Sordariomycetes</taxon>
        <taxon>Sordariomycetidae</taxon>
        <taxon>Ophiostomatales</taxon>
        <taxon>Ophiostomataceae</taxon>
        <taxon>Sporothrix</taxon>
    </lineage>
</organism>
<dbReference type="VEuPathDB" id="FungiDB:SPSK_00188"/>
<dbReference type="AlphaFoldDB" id="A0A0F2M3G8"/>
<dbReference type="EMBL" id="AXCR01000009">
    <property type="protein sequence ID" value="KJR83659.1"/>
    <property type="molecule type" value="Genomic_DNA"/>
</dbReference>
<dbReference type="Gene3D" id="3.30.420.10">
    <property type="entry name" value="Ribonuclease H-like superfamily/Ribonuclease H"/>
    <property type="match status" value="1"/>
</dbReference>
<reference evidence="1 2" key="2">
    <citation type="journal article" date="2015" name="Eukaryot. Cell">
        <title>Asexual propagation of a virulent clone complex in a human and feline outbreak of sporotrichosis.</title>
        <authorList>
            <person name="Teixeira Mde M."/>
            <person name="Rodrigues A.M."/>
            <person name="Tsui C.K."/>
            <person name="de Almeida L.G."/>
            <person name="Van Diepeningen A.D."/>
            <person name="van den Ende B.G."/>
            <person name="Fernandes G.F."/>
            <person name="Kano R."/>
            <person name="Hamelin R.C."/>
            <person name="Lopes-Bezerra L.M."/>
            <person name="Vasconcelos A.T."/>
            <person name="de Hoog S."/>
            <person name="de Camargo Z.P."/>
            <person name="Felipe M.S."/>
        </authorList>
    </citation>
    <scope>NUCLEOTIDE SEQUENCE [LARGE SCALE GENOMIC DNA]</scope>
    <source>
        <strain evidence="1 2">1099-18</strain>
    </source>
</reference>
<gene>
    <name evidence="1" type="ORF">SPSK_00188</name>
</gene>
<evidence type="ECO:0008006" key="3">
    <source>
        <dbReference type="Google" id="ProtNLM"/>
    </source>
</evidence>
<dbReference type="KEGG" id="ssck:SPSK_00188"/>
<dbReference type="RefSeq" id="XP_016586335.1">
    <property type="nucleotide sequence ID" value="XM_016727168.1"/>
</dbReference>